<dbReference type="NCBIfam" id="TIGR04183">
    <property type="entry name" value="Por_Secre_tail"/>
    <property type="match status" value="1"/>
</dbReference>
<evidence type="ECO:0000256" key="1">
    <source>
        <dbReference type="ARBA" id="ARBA00022729"/>
    </source>
</evidence>
<evidence type="ECO:0000259" key="3">
    <source>
        <dbReference type="Pfam" id="PF18962"/>
    </source>
</evidence>
<comment type="caution">
    <text evidence="4">The sequence shown here is derived from an EMBL/GenBank/DDBJ whole genome shotgun (WGS) entry which is preliminary data.</text>
</comment>
<evidence type="ECO:0000313" key="4">
    <source>
        <dbReference type="EMBL" id="MEL1245242.1"/>
    </source>
</evidence>
<name>A0ABU9I0B6_9FLAO</name>
<dbReference type="RefSeq" id="WP_341697555.1">
    <property type="nucleotide sequence ID" value="NZ_JBBYHR010000007.1"/>
</dbReference>
<evidence type="ECO:0000256" key="2">
    <source>
        <dbReference type="SAM" id="SignalP"/>
    </source>
</evidence>
<keyword evidence="1 2" id="KW-0732">Signal</keyword>
<protein>
    <submittedName>
        <fullName evidence="4">T9SS type A sorting domain-containing protein</fullName>
    </submittedName>
</protein>
<feature type="domain" description="Secretion system C-terminal sorting" evidence="3">
    <location>
        <begin position="599"/>
        <end position="672"/>
    </location>
</feature>
<keyword evidence="5" id="KW-1185">Reference proteome</keyword>
<dbReference type="EMBL" id="JBBYHR010000007">
    <property type="protein sequence ID" value="MEL1245242.1"/>
    <property type="molecule type" value="Genomic_DNA"/>
</dbReference>
<sequence>MIRIFTLKKQFVVFILLMGSLYGNAQSVWTGAVNTNWNTPGNWTPMAAPTQATNVVIPGNAARYPEIMGFDGIADCANLTINQGATVLVNNNGNGKLRVYGGISNSGILDITDGSLIMAGNTPQTIPSSTFLNNTIRNLTIYHTGALGSTTLGGTLNLTGVLKLSGGPFYTGGFLTLKSTASSTALVDKVEGLMAAIIGEVTVERYIPAKRAFRLITPSTTGGTINSNWQEGGSEAAGFGTDITGTGGSTNGFDPTTTNNASLFTHTSSTATWAAVTSTTTGTLTAGKPYRLLVRGDRTINLGSNTAPATATTLRTTGTLSTGNVIFTDLGMDAGDFSMIGNPYQATVDMGAVLADANNLNTDFYYVWDPTLNARGGYTTVVIATNSNTTPGSQANRYLQPNQAVFVQTAASFLPTYITFTEAHKFVFSNATPNLYNEAADAAEAQIKLAMYNADTTDGVAMDGLLVRFNDAYSNDVNNKDAVKPTNQDEGVGLMNSGKILSVESRQIPTAADVIPLANTTYRGTSYTYKVTVSELDNVAAYLQDSYTETSTELANNGETLYNFTVDPAVEASTAQNRFNLVFAETLGTSELKGTAFSVYPNPASGNEFTVQLSSANNPSVTVYNQLGQQVACKTNAYGNILTVTPTAQMGTGIYMVQVENGGKTAVKKLIVK</sequence>
<evidence type="ECO:0000313" key="5">
    <source>
        <dbReference type="Proteomes" id="UP001464555"/>
    </source>
</evidence>
<feature type="signal peptide" evidence="2">
    <location>
        <begin position="1"/>
        <end position="25"/>
    </location>
</feature>
<feature type="chain" id="PRO_5046946155" evidence="2">
    <location>
        <begin position="26"/>
        <end position="673"/>
    </location>
</feature>
<dbReference type="Proteomes" id="UP001464555">
    <property type="component" value="Unassembled WGS sequence"/>
</dbReference>
<reference evidence="4 5" key="1">
    <citation type="submission" date="2024-04" db="EMBL/GenBank/DDBJ databases">
        <title>Flavobacterium sp. DGU11 16S ribosomal RNA gene Genome sequencing and assembly.</title>
        <authorList>
            <person name="Park S."/>
        </authorList>
    </citation>
    <scope>NUCLEOTIDE SEQUENCE [LARGE SCALE GENOMIC DNA]</scope>
    <source>
        <strain evidence="4 5">DGU11</strain>
    </source>
</reference>
<dbReference type="InterPro" id="IPR026444">
    <property type="entry name" value="Secre_tail"/>
</dbReference>
<accession>A0ABU9I0B6</accession>
<proteinExistence type="predicted"/>
<dbReference type="Pfam" id="PF18962">
    <property type="entry name" value="Por_Secre_tail"/>
    <property type="match status" value="1"/>
</dbReference>
<gene>
    <name evidence="4" type="ORF">AAEO56_13275</name>
</gene>
<organism evidence="4 5">
    <name type="scientific">Flavobacterium arundinis</name>
    <dbReference type="NCBI Taxonomy" id="3139143"/>
    <lineage>
        <taxon>Bacteria</taxon>
        <taxon>Pseudomonadati</taxon>
        <taxon>Bacteroidota</taxon>
        <taxon>Flavobacteriia</taxon>
        <taxon>Flavobacteriales</taxon>
        <taxon>Flavobacteriaceae</taxon>
        <taxon>Flavobacterium</taxon>
    </lineage>
</organism>